<dbReference type="EMBL" id="BMLN01000004">
    <property type="protein sequence ID" value="GGN97750.1"/>
    <property type="molecule type" value="Genomic_DNA"/>
</dbReference>
<dbReference type="InterPro" id="IPR018540">
    <property type="entry name" value="Spo0E-like"/>
</dbReference>
<organism evidence="1 2">
    <name type="scientific">Saccharibacillus kuerlensis</name>
    <dbReference type="NCBI Taxonomy" id="459527"/>
    <lineage>
        <taxon>Bacteria</taxon>
        <taxon>Bacillati</taxon>
        <taxon>Bacillota</taxon>
        <taxon>Bacilli</taxon>
        <taxon>Bacillales</taxon>
        <taxon>Paenibacillaceae</taxon>
        <taxon>Saccharibacillus</taxon>
    </lineage>
</organism>
<accession>A0ABQ2KZH4</accession>
<dbReference type="Pfam" id="PF09388">
    <property type="entry name" value="SpoOE-like"/>
    <property type="match status" value="1"/>
</dbReference>
<dbReference type="InterPro" id="IPR037208">
    <property type="entry name" value="Spo0E-like_sf"/>
</dbReference>
<comment type="caution">
    <text evidence="1">The sequence shown here is derived from an EMBL/GenBank/DDBJ whole genome shotgun (WGS) entry which is preliminary data.</text>
</comment>
<evidence type="ECO:0000313" key="2">
    <source>
        <dbReference type="Proteomes" id="UP000606653"/>
    </source>
</evidence>
<dbReference type="SUPFAM" id="SSF140500">
    <property type="entry name" value="BAS1536-like"/>
    <property type="match status" value="1"/>
</dbReference>
<dbReference type="RefSeq" id="WP_018977125.1">
    <property type="nucleotide sequence ID" value="NZ_BMLN01000004.1"/>
</dbReference>
<sequence>MKVSCENIRNEMEYQRQVLYRLADEYGFLDQRVLLQSQKLDQWLNEYERQKK</sequence>
<name>A0ABQ2KZH4_9BACL</name>
<protein>
    <recommendedName>
        <fullName evidence="3">Spo0E like sporulation regulatory protein</fullName>
    </recommendedName>
</protein>
<evidence type="ECO:0008006" key="3">
    <source>
        <dbReference type="Google" id="ProtNLM"/>
    </source>
</evidence>
<dbReference type="InterPro" id="IPR036638">
    <property type="entry name" value="HLH_DNA-bd_sf"/>
</dbReference>
<dbReference type="Proteomes" id="UP000606653">
    <property type="component" value="Unassembled WGS sequence"/>
</dbReference>
<gene>
    <name evidence="1" type="ORF">GCM10010969_15950</name>
</gene>
<proteinExistence type="predicted"/>
<evidence type="ECO:0000313" key="1">
    <source>
        <dbReference type="EMBL" id="GGN97750.1"/>
    </source>
</evidence>
<keyword evidence="2" id="KW-1185">Reference proteome</keyword>
<reference evidence="2" key="1">
    <citation type="journal article" date="2019" name="Int. J. Syst. Evol. Microbiol.">
        <title>The Global Catalogue of Microorganisms (GCM) 10K type strain sequencing project: providing services to taxonomists for standard genome sequencing and annotation.</title>
        <authorList>
            <consortium name="The Broad Institute Genomics Platform"/>
            <consortium name="The Broad Institute Genome Sequencing Center for Infectious Disease"/>
            <person name="Wu L."/>
            <person name="Ma J."/>
        </authorList>
    </citation>
    <scope>NUCLEOTIDE SEQUENCE [LARGE SCALE GENOMIC DNA]</scope>
    <source>
        <strain evidence="2">CGMCC 1.6964</strain>
    </source>
</reference>
<dbReference type="Gene3D" id="4.10.280.10">
    <property type="entry name" value="Helix-loop-helix DNA-binding domain"/>
    <property type="match status" value="1"/>
</dbReference>